<dbReference type="GO" id="GO:0016301">
    <property type="term" value="F:kinase activity"/>
    <property type="evidence" value="ECO:0007669"/>
    <property type="project" value="UniProtKB-KW"/>
</dbReference>
<reference evidence="9" key="1">
    <citation type="submission" date="2016-11" db="EMBL/GenBank/DDBJ databases">
        <authorList>
            <person name="Varghese N."/>
            <person name="Submissions S."/>
        </authorList>
    </citation>
    <scope>NUCLEOTIDE SEQUENCE [LARGE SCALE GENOMIC DNA]</scope>
    <source>
        <strain evidence="9">DSM 26884</strain>
    </source>
</reference>
<evidence type="ECO:0000256" key="2">
    <source>
        <dbReference type="ARBA" id="ARBA00022741"/>
    </source>
</evidence>
<dbReference type="EMBL" id="FQZN01000032">
    <property type="protein sequence ID" value="SHJ50150.1"/>
    <property type="molecule type" value="Genomic_DNA"/>
</dbReference>
<gene>
    <name evidence="8" type="ORF">SAMN05444350_13211</name>
</gene>
<organism evidence="8 9">
    <name type="scientific">Bacteroides stercorirosoris</name>
    <dbReference type="NCBI Taxonomy" id="871324"/>
    <lineage>
        <taxon>Bacteria</taxon>
        <taxon>Pseudomonadati</taxon>
        <taxon>Bacteroidota</taxon>
        <taxon>Bacteroidia</taxon>
        <taxon>Bacteroidales</taxon>
        <taxon>Bacteroidaceae</taxon>
        <taxon>Bacteroides</taxon>
    </lineage>
</organism>
<feature type="domain" description="Thiamin pyrophosphokinase catalytic" evidence="6">
    <location>
        <begin position="40"/>
        <end position="142"/>
    </location>
</feature>
<accession>A0A1M6JU58</accession>
<feature type="domain" description="Thiamin pyrophosphokinase-like substrate-binding" evidence="7">
    <location>
        <begin position="151"/>
        <end position="217"/>
    </location>
</feature>
<dbReference type="GO" id="GO:0006772">
    <property type="term" value="P:thiamine metabolic process"/>
    <property type="evidence" value="ECO:0007669"/>
    <property type="project" value="UniProtKB-UniRule"/>
</dbReference>
<dbReference type="Pfam" id="PF21275">
    <property type="entry name" value="Thi_PPkinase_C"/>
    <property type="match status" value="1"/>
</dbReference>
<sequence length="221" mass="24411">MKEEYDKNPVDLCVLCALCGEPEAVILANGDYPTQPIPSQMLANAPYVVCCDGGADAYIAQGHVPDVIIGDGDSLSEENRRKYSHILHHISDQETNDQTKAVNFLMEQGKKNIIIVGATGKREDHTLGNISLLIDYMRAGANVRTFTDYSVFIPCRHTHTFSCQPGKQVSIINFGAHGLRGEGLVYPLSDFTNWWQGTLNECTGTEFTVHAEGEYLVVINY</sequence>
<dbReference type="InterPro" id="IPR053149">
    <property type="entry name" value="TPK"/>
</dbReference>
<dbReference type="NCBIfam" id="TIGR01378">
    <property type="entry name" value="thi_PPkinase"/>
    <property type="match status" value="1"/>
</dbReference>
<dbReference type="CDD" id="cd07995">
    <property type="entry name" value="TPK"/>
    <property type="match status" value="1"/>
</dbReference>
<dbReference type="InterPro" id="IPR006282">
    <property type="entry name" value="Thi_PPkinase"/>
</dbReference>
<dbReference type="EC" id="2.7.6.2" evidence="5"/>
<dbReference type="Pfam" id="PF04263">
    <property type="entry name" value="TPK_catalytic"/>
    <property type="match status" value="1"/>
</dbReference>
<dbReference type="PANTHER" id="PTHR41299:SF1">
    <property type="entry name" value="THIAMINE PYROPHOSPHOKINASE"/>
    <property type="match status" value="1"/>
</dbReference>
<evidence type="ECO:0000259" key="7">
    <source>
        <dbReference type="Pfam" id="PF21275"/>
    </source>
</evidence>
<evidence type="ECO:0000256" key="1">
    <source>
        <dbReference type="ARBA" id="ARBA00022679"/>
    </source>
</evidence>
<proteinExistence type="predicted"/>
<dbReference type="eggNOG" id="COG1564">
    <property type="taxonomic scope" value="Bacteria"/>
</dbReference>
<evidence type="ECO:0000313" key="9">
    <source>
        <dbReference type="Proteomes" id="UP000184192"/>
    </source>
</evidence>
<dbReference type="GO" id="GO:0005524">
    <property type="term" value="F:ATP binding"/>
    <property type="evidence" value="ECO:0007669"/>
    <property type="project" value="UniProtKB-KW"/>
</dbReference>
<evidence type="ECO:0000256" key="4">
    <source>
        <dbReference type="ARBA" id="ARBA00022840"/>
    </source>
</evidence>
<keyword evidence="1" id="KW-0808">Transferase</keyword>
<protein>
    <recommendedName>
        <fullName evidence="5">Thiamine diphosphokinase</fullName>
        <ecNumber evidence="5">2.7.6.2</ecNumber>
    </recommendedName>
</protein>
<keyword evidence="9" id="KW-1185">Reference proteome</keyword>
<dbReference type="GeneID" id="92714046"/>
<dbReference type="GO" id="GO:0004788">
    <property type="term" value="F:thiamine diphosphokinase activity"/>
    <property type="evidence" value="ECO:0007669"/>
    <property type="project" value="UniProtKB-UniRule"/>
</dbReference>
<dbReference type="SUPFAM" id="SSF63999">
    <property type="entry name" value="Thiamin pyrophosphokinase, catalytic domain"/>
    <property type="match status" value="1"/>
</dbReference>
<dbReference type="InterPro" id="IPR007371">
    <property type="entry name" value="TPK_catalytic"/>
</dbReference>
<keyword evidence="3 8" id="KW-0418">Kinase</keyword>
<dbReference type="Proteomes" id="UP000184192">
    <property type="component" value="Unassembled WGS sequence"/>
</dbReference>
<keyword evidence="2" id="KW-0547">Nucleotide-binding</keyword>
<dbReference type="InterPro" id="IPR036759">
    <property type="entry name" value="TPK_catalytic_sf"/>
</dbReference>
<dbReference type="Gene3D" id="3.40.50.10240">
    <property type="entry name" value="Thiamin pyrophosphokinase, catalytic domain"/>
    <property type="match status" value="1"/>
</dbReference>
<name>A0A1M6JU58_9BACE</name>
<dbReference type="GO" id="GO:0009229">
    <property type="term" value="P:thiamine diphosphate biosynthetic process"/>
    <property type="evidence" value="ECO:0007669"/>
    <property type="project" value="InterPro"/>
</dbReference>
<dbReference type="PANTHER" id="PTHR41299">
    <property type="entry name" value="THIAMINE PYROPHOSPHOKINASE"/>
    <property type="match status" value="1"/>
</dbReference>
<evidence type="ECO:0000256" key="3">
    <source>
        <dbReference type="ARBA" id="ARBA00022777"/>
    </source>
</evidence>
<dbReference type="InterPro" id="IPR049442">
    <property type="entry name" value="Thi_PPkinase-like_C"/>
</dbReference>
<dbReference type="AlphaFoldDB" id="A0A1M6JU58"/>
<keyword evidence="4" id="KW-0067">ATP-binding</keyword>
<evidence type="ECO:0000256" key="5">
    <source>
        <dbReference type="NCBIfam" id="TIGR01378"/>
    </source>
</evidence>
<evidence type="ECO:0000259" key="6">
    <source>
        <dbReference type="Pfam" id="PF04263"/>
    </source>
</evidence>
<evidence type="ECO:0000313" key="8">
    <source>
        <dbReference type="EMBL" id="SHJ50150.1"/>
    </source>
</evidence>
<dbReference type="RefSeq" id="WP_025832679.1">
    <property type="nucleotide sequence ID" value="NZ_FQZN01000032.1"/>
</dbReference>